<dbReference type="PANTHER" id="PTHR43739">
    <property type="entry name" value="XYLOGLUCANASE (EUROFUNG)"/>
    <property type="match status" value="1"/>
</dbReference>
<accession>A0A6J4S758</accession>
<evidence type="ECO:0000313" key="1">
    <source>
        <dbReference type="EMBL" id="CAA9487006.1"/>
    </source>
</evidence>
<dbReference type="AlphaFoldDB" id="A0A6J4S758"/>
<dbReference type="InterPro" id="IPR052025">
    <property type="entry name" value="Xyloglucanase_GH74"/>
</dbReference>
<proteinExistence type="predicted"/>
<gene>
    <name evidence="1" type="ORF">AVDCRST_MAG17-560</name>
</gene>
<sequence>MTELLVGTKKGLFVLEGEPGSELAVKARAFAGEPVEYAMRDPHTGRLLASVTSAFYGPKIWYADDPAGEWEQAAGVTLPEGGEAALERIWTLVAGEGDGDRVLYAGGDPGVLFESRDDGASWELNRALWEDPSRPEWQPGGGGLCLHSIVPWPGDPDRLAMGISAAGVWLTEDGGGTWHRGNEGLVARYLPEESREGATTLCVHRLHRAPRRPERLFMQFHGGVYRSDDAGESWIDIGAGLPSDFGFPMAIDPADPDSAYVIPLAADMDRVTPDGRVRVYETRDAGESWTERGDGLPQENAYLTVLRHGLDRRGEGSELELYFGTTTGEVFGSGDAGASWFAAAKHLPPVYSVRATR</sequence>
<dbReference type="GO" id="GO:0010411">
    <property type="term" value="P:xyloglucan metabolic process"/>
    <property type="evidence" value="ECO:0007669"/>
    <property type="project" value="TreeGrafter"/>
</dbReference>
<dbReference type="EMBL" id="CADCVV010000040">
    <property type="protein sequence ID" value="CAA9487006.1"/>
    <property type="molecule type" value="Genomic_DNA"/>
</dbReference>
<protein>
    <submittedName>
        <fullName evidence="1">GH74</fullName>
    </submittedName>
</protein>
<organism evidence="1">
    <name type="scientific">uncultured Solirubrobacterales bacterium</name>
    <dbReference type="NCBI Taxonomy" id="768556"/>
    <lineage>
        <taxon>Bacteria</taxon>
        <taxon>Bacillati</taxon>
        <taxon>Actinomycetota</taxon>
        <taxon>Thermoleophilia</taxon>
        <taxon>Solirubrobacterales</taxon>
        <taxon>environmental samples</taxon>
    </lineage>
</organism>
<dbReference type="Gene3D" id="2.130.10.10">
    <property type="entry name" value="YVTN repeat-like/Quinoprotein amine dehydrogenase"/>
    <property type="match status" value="1"/>
</dbReference>
<reference evidence="1" key="1">
    <citation type="submission" date="2020-02" db="EMBL/GenBank/DDBJ databases">
        <authorList>
            <person name="Meier V. D."/>
        </authorList>
    </citation>
    <scope>NUCLEOTIDE SEQUENCE</scope>
    <source>
        <strain evidence="1">AVDCRST_MAG17</strain>
    </source>
</reference>
<dbReference type="CDD" id="cd15482">
    <property type="entry name" value="Sialidase_non-viral"/>
    <property type="match status" value="1"/>
</dbReference>
<name>A0A6J4S758_9ACTN</name>
<dbReference type="PANTHER" id="PTHR43739:SF5">
    <property type="entry name" value="EXO-ALPHA-SIALIDASE"/>
    <property type="match status" value="1"/>
</dbReference>
<dbReference type="SUPFAM" id="SSF110296">
    <property type="entry name" value="Oligoxyloglucan reducing end-specific cellobiohydrolase"/>
    <property type="match status" value="1"/>
</dbReference>
<dbReference type="InterPro" id="IPR015943">
    <property type="entry name" value="WD40/YVTN_repeat-like_dom_sf"/>
</dbReference>